<evidence type="ECO:0000313" key="2">
    <source>
        <dbReference type="Proteomes" id="UP000504633"/>
    </source>
</evidence>
<dbReference type="GeneID" id="111600723"/>
<evidence type="ECO:0000313" key="3">
    <source>
        <dbReference type="RefSeq" id="XP_023172764.2"/>
    </source>
</evidence>
<evidence type="ECO:0000256" key="1">
    <source>
        <dbReference type="SAM" id="MobiDB-lite"/>
    </source>
</evidence>
<dbReference type="AlphaFoldDB" id="A0A6J1LZB0"/>
<gene>
    <name evidence="3" type="primary">LOC111600723</name>
</gene>
<name>A0A6J1LZB0_DROHY</name>
<dbReference type="RefSeq" id="XP_023172764.2">
    <property type="nucleotide sequence ID" value="XM_023316996.2"/>
</dbReference>
<dbReference type="Proteomes" id="UP000504633">
    <property type="component" value="Unplaced"/>
</dbReference>
<proteinExistence type="predicted"/>
<dbReference type="KEGG" id="dhe:111600723"/>
<feature type="region of interest" description="Disordered" evidence="1">
    <location>
        <begin position="35"/>
        <end position="83"/>
    </location>
</feature>
<organism evidence="2 3">
    <name type="scientific">Drosophila hydei</name>
    <name type="common">Fruit fly</name>
    <dbReference type="NCBI Taxonomy" id="7224"/>
    <lineage>
        <taxon>Eukaryota</taxon>
        <taxon>Metazoa</taxon>
        <taxon>Ecdysozoa</taxon>
        <taxon>Arthropoda</taxon>
        <taxon>Hexapoda</taxon>
        <taxon>Insecta</taxon>
        <taxon>Pterygota</taxon>
        <taxon>Neoptera</taxon>
        <taxon>Endopterygota</taxon>
        <taxon>Diptera</taxon>
        <taxon>Brachycera</taxon>
        <taxon>Muscomorpha</taxon>
        <taxon>Ephydroidea</taxon>
        <taxon>Drosophilidae</taxon>
        <taxon>Drosophila</taxon>
    </lineage>
</organism>
<keyword evidence="2" id="KW-1185">Reference proteome</keyword>
<reference evidence="3" key="1">
    <citation type="submission" date="2025-08" db="UniProtKB">
        <authorList>
            <consortium name="RefSeq"/>
        </authorList>
    </citation>
    <scope>IDENTIFICATION</scope>
    <source>
        <strain evidence="3">15085-1641.00</strain>
        <tissue evidence="3">Whole body</tissue>
    </source>
</reference>
<protein>
    <submittedName>
        <fullName evidence="3">Uncharacterized protein LOC111600723</fullName>
    </submittedName>
</protein>
<sequence length="157" mass="18293">MPKNPKWYMLALRGSLTCLNNFANRKISNDRHEVNQFDIAKESPRDTDAPREPLRQMKAEQTTQKNDNAHKALIQSDQSQLKHSGKLEEFARELRYRELKRYYANLIESERSITKIIHRSTCPDCGLLKPQINRKDISKNIYCWGPTTLCQGKSQTT</sequence>
<feature type="compositionally biased region" description="Basic and acidic residues" evidence="1">
    <location>
        <begin position="35"/>
        <end position="58"/>
    </location>
</feature>
<accession>A0A6J1LZB0</accession>